<dbReference type="GO" id="GO:0005634">
    <property type="term" value="C:nucleus"/>
    <property type="evidence" value="ECO:0007669"/>
    <property type="project" value="UniProtKB-UniRule"/>
</dbReference>
<accession>A0A9P6C660</accession>
<feature type="region of interest" description="Disordered" evidence="4">
    <location>
        <begin position="44"/>
        <end position="80"/>
    </location>
</feature>
<keyword evidence="3" id="KW-0539">Nucleus</keyword>
<dbReference type="PANTHER" id="PTHR10270:SF161">
    <property type="entry name" value="SEX-DETERMINING REGION Y PROTEIN"/>
    <property type="match status" value="1"/>
</dbReference>
<feature type="region of interest" description="Disordered" evidence="4">
    <location>
        <begin position="20"/>
        <end position="39"/>
    </location>
</feature>
<name>A0A9P6C660_9AGAR</name>
<gene>
    <name evidence="6" type="ORF">P691DRAFT_651203</name>
</gene>
<dbReference type="Gene3D" id="1.10.30.10">
    <property type="entry name" value="High mobility group box domain"/>
    <property type="match status" value="1"/>
</dbReference>
<evidence type="ECO:0000313" key="6">
    <source>
        <dbReference type="EMBL" id="KAF9453681.1"/>
    </source>
</evidence>
<keyword evidence="2" id="KW-0804">Transcription</keyword>
<keyword evidence="7" id="KW-1185">Reference proteome</keyword>
<dbReference type="Pfam" id="PF00505">
    <property type="entry name" value="HMG_box"/>
    <property type="match status" value="1"/>
</dbReference>
<dbReference type="OrthoDB" id="6247875at2759"/>
<evidence type="ECO:0000256" key="1">
    <source>
        <dbReference type="ARBA" id="ARBA00023125"/>
    </source>
</evidence>
<dbReference type="AlphaFoldDB" id="A0A9P6C660"/>
<dbReference type="SMART" id="SM00398">
    <property type="entry name" value="HMG"/>
    <property type="match status" value="1"/>
</dbReference>
<dbReference type="SUPFAM" id="SSF47095">
    <property type="entry name" value="HMG-box"/>
    <property type="match status" value="1"/>
</dbReference>
<feature type="DNA-binding region" description="HMG box" evidence="3">
    <location>
        <begin position="1"/>
        <end position="76"/>
    </location>
</feature>
<feature type="domain" description="HMG box" evidence="5">
    <location>
        <begin position="1"/>
        <end position="76"/>
    </location>
</feature>
<evidence type="ECO:0000259" key="5">
    <source>
        <dbReference type="PROSITE" id="PS50118"/>
    </source>
</evidence>
<sequence>VARPRNAFIIFRCEYSQTHSRQGRRIRRPPGTSTEPTLSKRAAIAWSQMTKEEKGPYKLRAEEERNEHARRYPDYRFRPQ</sequence>
<evidence type="ECO:0000256" key="4">
    <source>
        <dbReference type="SAM" id="MobiDB-lite"/>
    </source>
</evidence>
<dbReference type="GO" id="GO:0030154">
    <property type="term" value="P:cell differentiation"/>
    <property type="evidence" value="ECO:0007669"/>
    <property type="project" value="TreeGrafter"/>
</dbReference>
<evidence type="ECO:0000313" key="7">
    <source>
        <dbReference type="Proteomes" id="UP000807342"/>
    </source>
</evidence>
<feature type="non-terminal residue" evidence="6">
    <location>
        <position position="1"/>
    </location>
</feature>
<dbReference type="GO" id="GO:0001228">
    <property type="term" value="F:DNA-binding transcription activator activity, RNA polymerase II-specific"/>
    <property type="evidence" value="ECO:0007669"/>
    <property type="project" value="TreeGrafter"/>
</dbReference>
<dbReference type="GO" id="GO:0000122">
    <property type="term" value="P:negative regulation of transcription by RNA polymerase II"/>
    <property type="evidence" value="ECO:0007669"/>
    <property type="project" value="TreeGrafter"/>
</dbReference>
<reference evidence="6" key="1">
    <citation type="submission" date="2020-11" db="EMBL/GenBank/DDBJ databases">
        <authorList>
            <consortium name="DOE Joint Genome Institute"/>
            <person name="Ahrendt S."/>
            <person name="Riley R."/>
            <person name="Andreopoulos W."/>
            <person name="Labutti K."/>
            <person name="Pangilinan J."/>
            <person name="Ruiz-Duenas F.J."/>
            <person name="Barrasa J.M."/>
            <person name="Sanchez-Garcia M."/>
            <person name="Camarero S."/>
            <person name="Miyauchi S."/>
            <person name="Serrano A."/>
            <person name="Linde D."/>
            <person name="Babiker R."/>
            <person name="Drula E."/>
            <person name="Ayuso-Fernandez I."/>
            <person name="Pacheco R."/>
            <person name="Padilla G."/>
            <person name="Ferreira P."/>
            <person name="Barriuso J."/>
            <person name="Kellner H."/>
            <person name="Castanera R."/>
            <person name="Alfaro M."/>
            <person name="Ramirez L."/>
            <person name="Pisabarro A.G."/>
            <person name="Kuo A."/>
            <person name="Tritt A."/>
            <person name="Lipzen A."/>
            <person name="He G."/>
            <person name="Yan M."/>
            <person name="Ng V."/>
            <person name="Cullen D."/>
            <person name="Martin F."/>
            <person name="Rosso M.-N."/>
            <person name="Henrissat B."/>
            <person name="Hibbett D."/>
            <person name="Martinez A.T."/>
            <person name="Grigoriev I.V."/>
        </authorList>
    </citation>
    <scope>NUCLEOTIDE SEQUENCE</scope>
    <source>
        <strain evidence="6">MF-IS2</strain>
    </source>
</reference>
<comment type="caution">
    <text evidence="6">The sequence shown here is derived from an EMBL/GenBank/DDBJ whole genome shotgun (WGS) entry which is preliminary data.</text>
</comment>
<dbReference type="InterPro" id="IPR009071">
    <property type="entry name" value="HMG_box_dom"/>
</dbReference>
<dbReference type="PROSITE" id="PS50118">
    <property type="entry name" value="HMG_BOX_2"/>
    <property type="match status" value="1"/>
</dbReference>
<evidence type="ECO:0000256" key="2">
    <source>
        <dbReference type="ARBA" id="ARBA00023163"/>
    </source>
</evidence>
<feature type="compositionally biased region" description="Basic and acidic residues" evidence="4">
    <location>
        <begin position="50"/>
        <end position="80"/>
    </location>
</feature>
<dbReference type="Proteomes" id="UP000807342">
    <property type="component" value="Unassembled WGS sequence"/>
</dbReference>
<protein>
    <recommendedName>
        <fullName evidence="5">HMG box domain-containing protein</fullName>
    </recommendedName>
</protein>
<feature type="non-terminal residue" evidence="6">
    <location>
        <position position="80"/>
    </location>
</feature>
<dbReference type="EMBL" id="MU151059">
    <property type="protein sequence ID" value="KAF9453681.1"/>
    <property type="molecule type" value="Genomic_DNA"/>
</dbReference>
<proteinExistence type="predicted"/>
<keyword evidence="1 3" id="KW-0238">DNA-binding</keyword>
<dbReference type="InterPro" id="IPR036910">
    <property type="entry name" value="HMG_box_dom_sf"/>
</dbReference>
<organism evidence="6 7">
    <name type="scientific">Macrolepiota fuliginosa MF-IS2</name>
    <dbReference type="NCBI Taxonomy" id="1400762"/>
    <lineage>
        <taxon>Eukaryota</taxon>
        <taxon>Fungi</taxon>
        <taxon>Dikarya</taxon>
        <taxon>Basidiomycota</taxon>
        <taxon>Agaricomycotina</taxon>
        <taxon>Agaricomycetes</taxon>
        <taxon>Agaricomycetidae</taxon>
        <taxon>Agaricales</taxon>
        <taxon>Agaricineae</taxon>
        <taxon>Agaricaceae</taxon>
        <taxon>Macrolepiota</taxon>
    </lineage>
</organism>
<dbReference type="InterPro" id="IPR050140">
    <property type="entry name" value="SRY-related_HMG-box_TF-like"/>
</dbReference>
<dbReference type="PANTHER" id="PTHR10270">
    <property type="entry name" value="SOX TRANSCRIPTION FACTOR"/>
    <property type="match status" value="1"/>
</dbReference>
<dbReference type="CDD" id="cd01389">
    <property type="entry name" value="HMG-box_ROX1-like"/>
    <property type="match status" value="1"/>
</dbReference>
<evidence type="ECO:0000256" key="3">
    <source>
        <dbReference type="PROSITE-ProRule" id="PRU00267"/>
    </source>
</evidence>
<dbReference type="GO" id="GO:0000978">
    <property type="term" value="F:RNA polymerase II cis-regulatory region sequence-specific DNA binding"/>
    <property type="evidence" value="ECO:0007669"/>
    <property type="project" value="TreeGrafter"/>
</dbReference>